<sequence>MAGYHDPSHYCTMSNEQDGASAASPSANDLAQLRKAFQELQRGEQTAAALENHLDSIEKKIEALLGQAQKAEEELQKMPVETGQSSTSDEKGSS</sequence>
<dbReference type="Proteomes" id="UP000265663">
    <property type="component" value="Unassembled WGS sequence"/>
</dbReference>
<evidence type="ECO:0000313" key="2">
    <source>
        <dbReference type="EMBL" id="RMZ74018.1"/>
    </source>
</evidence>
<dbReference type="EMBL" id="KE747843">
    <property type="protein sequence ID" value="RMZ74018.1"/>
    <property type="molecule type" value="Genomic_DNA"/>
</dbReference>
<organism evidence="2 3">
    <name type="scientific">Pyrenophora seminiperda CCB06</name>
    <dbReference type="NCBI Taxonomy" id="1302712"/>
    <lineage>
        <taxon>Eukaryota</taxon>
        <taxon>Fungi</taxon>
        <taxon>Dikarya</taxon>
        <taxon>Ascomycota</taxon>
        <taxon>Pezizomycotina</taxon>
        <taxon>Dothideomycetes</taxon>
        <taxon>Pleosporomycetidae</taxon>
        <taxon>Pleosporales</taxon>
        <taxon>Pleosporineae</taxon>
        <taxon>Pleosporaceae</taxon>
        <taxon>Pyrenophora</taxon>
    </lineage>
</organism>
<feature type="region of interest" description="Disordered" evidence="1">
    <location>
        <begin position="70"/>
        <end position="94"/>
    </location>
</feature>
<gene>
    <name evidence="2" type="ORF">GMOD_00004840</name>
</gene>
<evidence type="ECO:0000313" key="3">
    <source>
        <dbReference type="Proteomes" id="UP000265663"/>
    </source>
</evidence>
<feature type="region of interest" description="Disordered" evidence="1">
    <location>
        <begin position="1"/>
        <end position="27"/>
    </location>
</feature>
<reference evidence="2 3" key="1">
    <citation type="journal article" date="2014" name="PLoS ONE">
        <title>De novo Genome Assembly of the Fungal Plant Pathogen Pyrenophora semeniperda.</title>
        <authorList>
            <person name="Soliai M.M."/>
            <person name="Meyer S.E."/>
            <person name="Udall J.A."/>
            <person name="Elzinga D.E."/>
            <person name="Hermansen R.A."/>
            <person name="Bodily P.M."/>
            <person name="Hart A.A."/>
            <person name="Coleman C.E."/>
        </authorList>
    </citation>
    <scope>NUCLEOTIDE SEQUENCE [LARGE SCALE GENOMIC DNA]</scope>
    <source>
        <strain evidence="2 3">CCB06</strain>
        <tissue evidence="2">Mycelium</tissue>
    </source>
</reference>
<dbReference type="OrthoDB" id="5398685at2759"/>
<proteinExistence type="predicted"/>
<keyword evidence="3" id="KW-1185">Reference proteome</keyword>
<name>A0A3M7MHW1_9PLEO</name>
<evidence type="ECO:0000256" key="1">
    <source>
        <dbReference type="SAM" id="MobiDB-lite"/>
    </source>
</evidence>
<dbReference type="AlphaFoldDB" id="A0A3M7MHW1"/>
<protein>
    <submittedName>
        <fullName evidence="2">Exodeoxyribonuclease VII</fullName>
    </submittedName>
</protein>
<accession>A0A3M7MHW1</accession>
<feature type="compositionally biased region" description="Polar residues" evidence="1">
    <location>
        <begin position="11"/>
        <end position="27"/>
    </location>
</feature>